<evidence type="ECO:0000313" key="7">
    <source>
        <dbReference type="EMBL" id="TPE53732.1"/>
    </source>
</evidence>
<keyword evidence="8" id="KW-1185">Reference proteome</keyword>
<name>A0A501WYA2_9RHOB</name>
<dbReference type="InterPro" id="IPR024079">
    <property type="entry name" value="MetalloPept_cat_dom_sf"/>
</dbReference>
<dbReference type="CDD" id="cd04277">
    <property type="entry name" value="ZnMc_serralysin_like"/>
    <property type="match status" value="1"/>
</dbReference>
<dbReference type="GO" id="GO:0006508">
    <property type="term" value="P:proteolysis"/>
    <property type="evidence" value="ECO:0007669"/>
    <property type="project" value="InterPro"/>
</dbReference>
<accession>A0A501WYA2</accession>
<comment type="caution">
    <text evidence="7">The sequence shown here is derived from an EMBL/GenBank/DDBJ whole genome shotgun (WGS) entry which is preliminary data.</text>
</comment>
<dbReference type="Gene3D" id="2.150.10.10">
    <property type="entry name" value="Serralysin-like metalloprotease, C-terminal"/>
    <property type="match status" value="2"/>
</dbReference>
<dbReference type="AlphaFoldDB" id="A0A501WYA2"/>
<dbReference type="SUPFAM" id="SSF51120">
    <property type="entry name" value="beta-Roll"/>
    <property type="match status" value="1"/>
</dbReference>
<dbReference type="PROSITE" id="PS00330">
    <property type="entry name" value="HEMOLYSIN_CALCIUM"/>
    <property type="match status" value="1"/>
</dbReference>
<proteinExistence type="inferred from homology"/>
<feature type="domain" description="Peptidase metallopeptidase" evidence="6">
    <location>
        <begin position="21"/>
        <end position="211"/>
    </location>
</feature>
<evidence type="ECO:0000313" key="8">
    <source>
        <dbReference type="Proteomes" id="UP000319255"/>
    </source>
</evidence>
<evidence type="ECO:0000256" key="1">
    <source>
        <dbReference type="ARBA" id="ARBA00001913"/>
    </source>
</evidence>
<dbReference type="GO" id="GO:0008270">
    <property type="term" value="F:zinc ion binding"/>
    <property type="evidence" value="ECO:0007669"/>
    <property type="project" value="InterPro"/>
</dbReference>
<evidence type="ECO:0000256" key="3">
    <source>
        <dbReference type="ARBA" id="ARBA00009490"/>
    </source>
</evidence>
<dbReference type="GO" id="GO:0008237">
    <property type="term" value="F:metallopeptidase activity"/>
    <property type="evidence" value="ECO:0007669"/>
    <property type="project" value="InterPro"/>
</dbReference>
<reference evidence="7 8" key="1">
    <citation type="submission" date="2019-06" db="EMBL/GenBank/DDBJ databases">
        <title>A novel bacterium of genus Amaricoccus, isolated from marine sediment.</title>
        <authorList>
            <person name="Huang H."/>
            <person name="Mo K."/>
            <person name="Hu Y."/>
        </authorList>
    </citation>
    <scope>NUCLEOTIDE SEQUENCE [LARGE SCALE GENOMIC DNA]</scope>
    <source>
        <strain evidence="7 8">HB172011</strain>
    </source>
</reference>
<sequence>MAAYFVDALRNTYEEDADWRPYPNAEDGTPARLTYAFLTSVPDWTPDEFGDPHDGFARYTARQIDRVERAIHAYEAVANVHFTRVEGTADVNFGQFDIGEADVQGYSWNTWTYKPTGDLYGYPDDDGLMRPNEVWYDTKIGVIHYDVVLHEVGHTLGLKHPVQYSDADPAEPVLPPWEDKGENTIMSYNREAGTDELGLYDIIALQSIYGPAQSRRGDNVYVFGEDKLIWDGGGEDRITARDAEEGVRLDLGGGTWNYEGAKGRSLLWGGQVFLGYYTEIENADGSAFDDRLTGNGLANRLLGLDGDDFLRGLRGPDRLVGGDGDDTLSGGDNRDRLLGGDGDDWLTGGRNLDQLRGGEGADRFIYTAAADSTVRFRDVVLDFHRSERDLVDLSGLAKDGPALRFVGTAGFSDRAGEVRYDHHAAEGTRIVADLDGDGTADFAIGLEGHIALREADLIL</sequence>
<dbReference type="GO" id="GO:0005615">
    <property type="term" value="C:extracellular space"/>
    <property type="evidence" value="ECO:0007669"/>
    <property type="project" value="InterPro"/>
</dbReference>
<gene>
    <name evidence="7" type="ORF">FJM51_01415</name>
</gene>
<organism evidence="7 8">
    <name type="scientific">Amaricoccus solimangrovi</name>
    <dbReference type="NCBI Taxonomy" id="2589815"/>
    <lineage>
        <taxon>Bacteria</taxon>
        <taxon>Pseudomonadati</taxon>
        <taxon>Pseudomonadota</taxon>
        <taxon>Alphaproteobacteria</taxon>
        <taxon>Rhodobacterales</taxon>
        <taxon>Paracoccaceae</taxon>
        <taxon>Amaricoccus</taxon>
    </lineage>
</organism>
<dbReference type="OrthoDB" id="733404at2"/>
<dbReference type="SMART" id="SM00235">
    <property type="entry name" value="ZnMc"/>
    <property type="match status" value="1"/>
</dbReference>
<keyword evidence="5" id="KW-0677">Repeat</keyword>
<dbReference type="InterPro" id="IPR001343">
    <property type="entry name" value="Hemolysn_Ca-bd"/>
</dbReference>
<dbReference type="InterPro" id="IPR006026">
    <property type="entry name" value="Peptidase_Metallo"/>
</dbReference>
<dbReference type="Pfam" id="PF00353">
    <property type="entry name" value="HemolysinCabind"/>
    <property type="match status" value="2"/>
</dbReference>
<comment type="cofactor">
    <cofactor evidence="1">
        <name>Ca(2+)</name>
        <dbReference type="ChEBI" id="CHEBI:29108"/>
    </cofactor>
</comment>
<comment type="similarity">
    <text evidence="3">Belongs to the peptidase M10B family.</text>
</comment>
<protein>
    <recommendedName>
        <fullName evidence="6">Peptidase metallopeptidase domain-containing protein</fullName>
    </recommendedName>
</protein>
<dbReference type="EMBL" id="VFRP01000001">
    <property type="protein sequence ID" value="TPE53732.1"/>
    <property type="molecule type" value="Genomic_DNA"/>
</dbReference>
<evidence type="ECO:0000256" key="5">
    <source>
        <dbReference type="ARBA" id="ARBA00022737"/>
    </source>
</evidence>
<comment type="subcellular location">
    <subcellularLocation>
        <location evidence="2">Secreted</location>
    </subcellularLocation>
</comment>
<keyword evidence="4" id="KW-0964">Secreted</keyword>
<evidence type="ECO:0000256" key="4">
    <source>
        <dbReference type="ARBA" id="ARBA00022525"/>
    </source>
</evidence>
<dbReference type="InterPro" id="IPR034033">
    <property type="entry name" value="Serralysin-like"/>
</dbReference>
<dbReference type="RefSeq" id="WP_140452311.1">
    <property type="nucleotide sequence ID" value="NZ_VFRP01000001.1"/>
</dbReference>
<dbReference type="InterPro" id="IPR018511">
    <property type="entry name" value="Hemolysin-typ_Ca-bd_CS"/>
</dbReference>
<dbReference type="GO" id="GO:0005509">
    <property type="term" value="F:calcium ion binding"/>
    <property type="evidence" value="ECO:0007669"/>
    <property type="project" value="InterPro"/>
</dbReference>
<dbReference type="InterPro" id="IPR011049">
    <property type="entry name" value="Serralysin-like_metalloprot_C"/>
</dbReference>
<dbReference type="SUPFAM" id="SSF55486">
    <property type="entry name" value="Metalloproteases ('zincins'), catalytic domain"/>
    <property type="match status" value="1"/>
</dbReference>
<dbReference type="PRINTS" id="PR00313">
    <property type="entry name" value="CABNDNGRPT"/>
</dbReference>
<evidence type="ECO:0000256" key="2">
    <source>
        <dbReference type="ARBA" id="ARBA00004613"/>
    </source>
</evidence>
<dbReference type="Pfam" id="PF08548">
    <property type="entry name" value="Peptidase_M10_C"/>
    <property type="match status" value="1"/>
</dbReference>
<evidence type="ECO:0000259" key="6">
    <source>
        <dbReference type="SMART" id="SM00235"/>
    </source>
</evidence>
<dbReference type="Gene3D" id="3.40.390.10">
    <property type="entry name" value="Collagenase (Catalytic Domain)"/>
    <property type="match status" value="1"/>
</dbReference>
<dbReference type="Proteomes" id="UP000319255">
    <property type="component" value="Unassembled WGS sequence"/>
</dbReference>
<dbReference type="InterPro" id="IPR013858">
    <property type="entry name" value="Peptidase_M10B_C"/>
</dbReference>